<comment type="similarity">
    <text evidence="1">Belongs to the cytochrome P450 family.</text>
</comment>
<dbReference type="GO" id="GO:0005506">
    <property type="term" value="F:iron ion binding"/>
    <property type="evidence" value="ECO:0007669"/>
    <property type="project" value="InterPro"/>
</dbReference>
<dbReference type="PANTHER" id="PTHR46696">
    <property type="entry name" value="P450, PUTATIVE (EUROFUNG)-RELATED"/>
    <property type="match status" value="1"/>
</dbReference>
<feature type="region of interest" description="Disordered" evidence="7">
    <location>
        <begin position="1"/>
        <end position="22"/>
    </location>
</feature>
<keyword evidence="2" id="KW-0349">Heme</keyword>
<name>A0A6J7QRH2_9ZZZZ</name>
<evidence type="ECO:0000256" key="6">
    <source>
        <dbReference type="ARBA" id="ARBA00023033"/>
    </source>
</evidence>
<dbReference type="SUPFAM" id="SSF48264">
    <property type="entry name" value="Cytochrome P450"/>
    <property type="match status" value="1"/>
</dbReference>
<gene>
    <name evidence="8" type="ORF">UFOPK3427_00823</name>
    <name evidence="9" type="ORF">UFOPK4112_00806</name>
</gene>
<dbReference type="PANTHER" id="PTHR46696:SF1">
    <property type="entry name" value="CYTOCHROME P450 YJIB-RELATED"/>
    <property type="match status" value="1"/>
</dbReference>
<dbReference type="InterPro" id="IPR017972">
    <property type="entry name" value="Cyt_P450_CS"/>
</dbReference>
<evidence type="ECO:0000256" key="3">
    <source>
        <dbReference type="ARBA" id="ARBA00022723"/>
    </source>
</evidence>
<dbReference type="InterPro" id="IPR036396">
    <property type="entry name" value="Cyt_P450_sf"/>
</dbReference>
<keyword evidence="3" id="KW-0479">Metal-binding</keyword>
<dbReference type="Gene3D" id="1.10.630.10">
    <property type="entry name" value="Cytochrome P450"/>
    <property type="match status" value="1"/>
</dbReference>
<dbReference type="EMBL" id="CAFBLT010000001">
    <property type="protein sequence ID" value="CAB4871424.1"/>
    <property type="molecule type" value="Genomic_DNA"/>
</dbReference>
<dbReference type="InterPro" id="IPR001128">
    <property type="entry name" value="Cyt_P450"/>
</dbReference>
<keyword evidence="6" id="KW-0503">Monooxygenase</keyword>
<accession>A0A6J7QRH2</accession>
<evidence type="ECO:0000256" key="1">
    <source>
        <dbReference type="ARBA" id="ARBA00010617"/>
    </source>
</evidence>
<evidence type="ECO:0000256" key="7">
    <source>
        <dbReference type="SAM" id="MobiDB-lite"/>
    </source>
</evidence>
<sequence>MASDAPQGAAPRRNADGPATTGKYLRTTLSNMITYDVADPRWSSEPGPLFDQIREENPIHKSAQGFWVLSRHQDCLNILRSRQSSSDATKLRPAYAPEGLYSEEQEMDDKSAMDEVVEDARPFLFRDPPDHTRLRGLVAKAFTPKMVNELLPFVEERTNELLDACLGSGTVDLQQALCYPLPVAVICKMLGVPEEDETRFSKWSELLARGLDPDFLLPSEVLEARNLAVTEFTGYFFELLAERKKNLGDDLLSALVVAEEHGDKLTEVEMLSTSILLLVAGHETTVNLMTGSVVAFAAHPEAQEQLRNNPSLWPSAVDELMRYVSPVQLTGRTLLEDVTLDDQTIPGGSFAMLLLGGANRDPRVFENPTGLTLDRSPNHQLGFGFGLHHCLGAPLARLEARVTMAKLLERTSSIELTAPVTYRPNIVLRGVTELNVALTTR</sequence>
<dbReference type="GO" id="GO:0016705">
    <property type="term" value="F:oxidoreductase activity, acting on paired donors, with incorporation or reduction of molecular oxygen"/>
    <property type="evidence" value="ECO:0007669"/>
    <property type="project" value="InterPro"/>
</dbReference>
<reference evidence="9" key="1">
    <citation type="submission" date="2020-05" db="EMBL/GenBank/DDBJ databases">
        <authorList>
            <person name="Chiriac C."/>
            <person name="Salcher M."/>
            <person name="Ghai R."/>
            <person name="Kavagutti S V."/>
        </authorList>
    </citation>
    <scope>NUCLEOTIDE SEQUENCE</scope>
</reference>
<evidence type="ECO:0000313" key="9">
    <source>
        <dbReference type="EMBL" id="CAB5019229.1"/>
    </source>
</evidence>
<dbReference type="Pfam" id="PF00067">
    <property type="entry name" value="p450"/>
    <property type="match status" value="2"/>
</dbReference>
<evidence type="ECO:0000256" key="2">
    <source>
        <dbReference type="ARBA" id="ARBA00022617"/>
    </source>
</evidence>
<organism evidence="9">
    <name type="scientific">freshwater metagenome</name>
    <dbReference type="NCBI Taxonomy" id="449393"/>
    <lineage>
        <taxon>unclassified sequences</taxon>
        <taxon>metagenomes</taxon>
        <taxon>ecological metagenomes</taxon>
    </lineage>
</organism>
<dbReference type="PRINTS" id="PR00359">
    <property type="entry name" value="BP450"/>
</dbReference>
<dbReference type="GO" id="GO:0004497">
    <property type="term" value="F:monooxygenase activity"/>
    <property type="evidence" value="ECO:0007669"/>
    <property type="project" value="UniProtKB-KW"/>
</dbReference>
<evidence type="ECO:0000313" key="8">
    <source>
        <dbReference type="EMBL" id="CAB4871424.1"/>
    </source>
</evidence>
<dbReference type="CDD" id="cd20625">
    <property type="entry name" value="CYP164-like"/>
    <property type="match status" value="1"/>
</dbReference>
<dbReference type="InterPro" id="IPR002397">
    <property type="entry name" value="Cyt_P450_B"/>
</dbReference>
<keyword evidence="5" id="KW-0408">Iron</keyword>
<dbReference type="AlphaFoldDB" id="A0A6J7QRH2"/>
<keyword evidence="4" id="KW-0560">Oxidoreductase</keyword>
<proteinExistence type="inferred from homology"/>
<dbReference type="FunFam" id="1.10.630.10:FF:000018">
    <property type="entry name" value="Cytochrome P450 monooxygenase"/>
    <property type="match status" value="1"/>
</dbReference>
<dbReference type="GO" id="GO:0020037">
    <property type="term" value="F:heme binding"/>
    <property type="evidence" value="ECO:0007669"/>
    <property type="project" value="InterPro"/>
</dbReference>
<dbReference type="EMBL" id="CAFBPM010000006">
    <property type="protein sequence ID" value="CAB5019229.1"/>
    <property type="molecule type" value="Genomic_DNA"/>
</dbReference>
<evidence type="ECO:0000256" key="4">
    <source>
        <dbReference type="ARBA" id="ARBA00023002"/>
    </source>
</evidence>
<protein>
    <submittedName>
        <fullName evidence="9">Unannotated protein</fullName>
    </submittedName>
</protein>
<dbReference type="PROSITE" id="PS00086">
    <property type="entry name" value="CYTOCHROME_P450"/>
    <property type="match status" value="1"/>
</dbReference>
<evidence type="ECO:0000256" key="5">
    <source>
        <dbReference type="ARBA" id="ARBA00023004"/>
    </source>
</evidence>